<dbReference type="OMA" id="GIANCRD"/>
<keyword evidence="2 8" id="KW-0796">Tight junction</keyword>
<dbReference type="FunCoup" id="A0A3Q1HYV1">
    <property type="interactions" value="149"/>
</dbReference>
<evidence type="ECO:0000256" key="3">
    <source>
        <dbReference type="ARBA" id="ARBA00022475"/>
    </source>
</evidence>
<dbReference type="InterPro" id="IPR017974">
    <property type="entry name" value="Claudin_CS"/>
</dbReference>
<evidence type="ECO:0000256" key="8">
    <source>
        <dbReference type="RuleBase" id="RU060637"/>
    </source>
</evidence>
<dbReference type="PROSITE" id="PS01346">
    <property type="entry name" value="CLAUDIN"/>
    <property type="match status" value="1"/>
</dbReference>
<feature type="signal peptide" evidence="9">
    <location>
        <begin position="1"/>
        <end position="24"/>
    </location>
</feature>
<evidence type="ECO:0000256" key="7">
    <source>
        <dbReference type="ARBA" id="ARBA00023136"/>
    </source>
</evidence>
<keyword evidence="6 8" id="KW-1133">Transmembrane helix</keyword>
<comment type="subcellular location">
    <subcellularLocation>
        <location evidence="8">Cell junction</location>
        <location evidence="8">Tight junction</location>
    </subcellularLocation>
    <subcellularLocation>
        <location evidence="8">Cell membrane</location>
        <topology evidence="8">Multi-pass membrane protein</topology>
    </subcellularLocation>
</comment>
<dbReference type="InterPro" id="IPR006187">
    <property type="entry name" value="Claudin"/>
</dbReference>
<keyword evidence="11" id="KW-1185">Reference proteome</keyword>
<accession>A0A3Q1HYV1</accession>
<dbReference type="GO" id="GO:0005198">
    <property type="term" value="F:structural molecule activity"/>
    <property type="evidence" value="ECO:0007669"/>
    <property type="project" value="InterPro"/>
</dbReference>
<keyword evidence="4 8" id="KW-0812">Transmembrane</keyword>
<proteinExistence type="inferred from homology"/>
<dbReference type="InterPro" id="IPR004031">
    <property type="entry name" value="PMP22/EMP/MP20/Claudin"/>
</dbReference>
<comment type="similarity">
    <text evidence="1 8">Belongs to the claudin family.</text>
</comment>
<name>A0A3Q1HYV1_ANATE</name>
<dbReference type="FunFam" id="1.20.140.150:FF:000001">
    <property type="entry name" value="Claudin"/>
    <property type="match status" value="1"/>
</dbReference>
<keyword evidence="7 8" id="KW-0472">Membrane</keyword>
<dbReference type="GeneID" id="113172095"/>
<evidence type="ECO:0000256" key="6">
    <source>
        <dbReference type="ARBA" id="ARBA00022989"/>
    </source>
</evidence>
<evidence type="ECO:0000256" key="1">
    <source>
        <dbReference type="ARBA" id="ARBA00008295"/>
    </source>
</evidence>
<evidence type="ECO:0000313" key="11">
    <source>
        <dbReference type="Proteomes" id="UP000265040"/>
    </source>
</evidence>
<dbReference type="Gene3D" id="1.20.140.150">
    <property type="match status" value="1"/>
</dbReference>
<dbReference type="OrthoDB" id="9933182at2759"/>
<dbReference type="Pfam" id="PF00822">
    <property type="entry name" value="PMP22_Claudin"/>
    <property type="match status" value="1"/>
</dbReference>
<keyword evidence="5 8" id="KW-0965">Cell junction</keyword>
<dbReference type="RefSeq" id="XP_026230708.1">
    <property type="nucleotide sequence ID" value="XM_026374923.1"/>
</dbReference>
<dbReference type="Proteomes" id="UP000265040">
    <property type="component" value="Chromosome 17"/>
</dbReference>
<dbReference type="Ensembl" id="ENSATET00000013195.2">
    <property type="protein sequence ID" value="ENSATEP00000012980.1"/>
    <property type="gene ID" value="ENSATEG00000009071.2"/>
</dbReference>
<comment type="function">
    <text evidence="8">Claudins function as major constituents of the tight junction complexes that regulate the permeability of epithelia.</text>
</comment>
<reference evidence="10" key="3">
    <citation type="submission" date="2025-09" db="UniProtKB">
        <authorList>
            <consortium name="Ensembl"/>
        </authorList>
    </citation>
    <scope>IDENTIFICATION</scope>
</reference>
<reference evidence="10" key="2">
    <citation type="submission" date="2025-08" db="UniProtKB">
        <authorList>
            <consortium name="Ensembl"/>
        </authorList>
    </citation>
    <scope>IDENTIFICATION</scope>
</reference>
<dbReference type="GeneTree" id="ENSGT00940000166956"/>
<evidence type="ECO:0000256" key="5">
    <source>
        <dbReference type="ARBA" id="ARBA00022949"/>
    </source>
</evidence>
<feature type="chain" id="PRO_5018731727" description="Claudin" evidence="9">
    <location>
        <begin position="25"/>
        <end position="219"/>
    </location>
</feature>
<feature type="transmembrane region" description="Helical" evidence="8">
    <location>
        <begin position="160"/>
        <end position="182"/>
    </location>
</feature>
<keyword evidence="3 8" id="KW-1003">Cell membrane</keyword>
<comment type="caution">
    <text evidence="8">Lacks conserved residue(s) required for the propagation of feature annotation.</text>
</comment>
<dbReference type="GO" id="GO:0005923">
    <property type="term" value="C:bicellular tight junction"/>
    <property type="evidence" value="ECO:0007669"/>
    <property type="project" value="UniProtKB-SubCell"/>
</dbReference>
<dbReference type="STRING" id="64144.ENSATEP00000012980"/>
<dbReference type="PANTHER" id="PTHR12002">
    <property type="entry name" value="CLAUDIN"/>
    <property type="match status" value="1"/>
</dbReference>
<dbReference type="AlphaFoldDB" id="A0A3Q1HYV1"/>
<evidence type="ECO:0000256" key="4">
    <source>
        <dbReference type="ARBA" id="ARBA00022692"/>
    </source>
</evidence>
<evidence type="ECO:0000256" key="9">
    <source>
        <dbReference type="SAM" id="SignalP"/>
    </source>
</evidence>
<dbReference type="InParanoid" id="A0A3Q1HYV1"/>
<sequence>MSTAMESTGFVMCIISWLVTGVSLANDQWKISSVSGTIITAQRLTENLWHSCAENSAGMSECRDFVSLLALPVHVQACRALMIISLLLGLISMIVALLGMKCIKIGSATEQSKAKIAVAGGILSILAGVSCLVACSWYAYSVVQDFYNPLTGGVKYELGTGLFLGWAGASLAIVGGGLLCSAMSRARSEVKKGGYYGKAPQKIYTATAKSEPETAKSFV</sequence>
<protein>
    <recommendedName>
        <fullName evidence="8">Claudin</fullName>
    </recommendedName>
</protein>
<dbReference type="CTD" id="81591"/>
<evidence type="ECO:0000313" key="10">
    <source>
        <dbReference type="Ensembl" id="ENSATEP00000012980.1"/>
    </source>
</evidence>
<reference evidence="10" key="1">
    <citation type="submission" date="2021-04" db="EMBL/GenBank/DDBJ databases">
        <authorList>
            <consortium name="Wellcome Sanger Institute Data Sharing"/>
        </authorList>
    </citation>
    <scope>NUCLEOTIDE SEQUENCE [LARGE SCALE GENOMIC DNA]</scope>
</reference>
<dbReference type="GO" id="GO:0005886">
    <property type="term" value="C:plasma membrane"/>
    <property type="evidence" value="ECO:0007669"/>
    <property type="project" value="UniProtKB-SubCell"/>
</dbReference>
<dbReference type="PRINTS" id="PR01077">
    <property type="entry name" value="CLAUDIN"/>
</dbReference>
<keyword evidence="9" id="KW-0732">Signal</keyword>
<evidence type="ECO:0000256" key="2">
    <source>
        <dbReference type="ARBA" id="ARBA00022427"/>
    </source>
</evidence>
<feature type="transmembrane region" description="Helical" evidence="8">
    <location>
        <begin position="80"/>
        <end position="100"/>
    </location>
</feature>
<organism evidence="10 11">
    <name type="scientific">Anabas testudineus</name>
    <name type="common">Climbing perch</name>
    <name type="synonym">Anthias testudineus</name>
    <dbReference type="NCBI Taxonomy" id="64144"/>
    <lineage>
        <taxon>Eukaryota</taxon>
        <taxon>Metazoa</taxon>
        <taxon>Chordata</taxon>
        <taxon>Craniata</taxon>
        <taxon>Vertebrata</taxon>
        <taxon>Euteleostomi</taxon>
        <taxon>Actinopterygii</taxon>
        <taxon>Neopterygii</taxon>
        <taxon>Teleostei</taxon>
        <taxon>Neoteleostei</taxon>
        <taxon>Acanthomorphata</taxon>
        <taxon>Anabantaria</taxon>
        <taxon>Anabantiformes</taxon>
        <taxon>Anabantoidei</taxon>
        <taxon>Anabantidae</taxon>
        <taxon>Anabas</taxon>
    </lineage>
</organism>
<feature type="transmembrane region" description="Helical" evidence="8">
    <location>
        <begin position="116"/>
        <end position="140"/>
    </location>
</feature>